<sequence>MYSGLHLVSQKGLTDSVIGGTLQGGLPVLVVQNRFARAVISLFGAQLLSFIPAGQREWLWLSQKAHLDQTRPIRGGIPICWPWFGARPGPQPLPSHGFARNHLWQLDGISEQIQGTIVSLFLSDDQVKPDYWPYAYELQLDIHVSHQLGLTLTCHNCDRRPWHFAAALHSYFNVGQVQSCQVHGLGGRYRDKLSGQSVIHPGVLQVRPPLDRIYPRAEPQVVLATPNRSLLLDQVGMDSVVVWHPGRHVPGDMEVSQGESMLCVETALLGDQGVLLAPGQAQQLAVTISRQR</sequence>
<evidence type="ECO:0000256" key="2">
    <source>
        <dbReference type="ARBA" id="ARBA00005866"/>
    </source>
</evidence>
<gene>
    <name evidence="6" type="ORF">FCL40_03940</name>
</gene>
<dbReference type="EMBL" id="SWCI01000002">
    <property type="protein sequence ID" value="TKB50319.1"/>
    <property type="molecule type" value="Genomic_DNA"/>
</dbReference>
<dbReference type="InterPro" id="IPR014718">
    <property type="entry name" value="GH-type_carb-bd"/>
</dbReference>
<evidence type="ECO:0000256" key="4">
    <source>
        <dbReference type="PIRNR" id="PIRNR016020"/>
    </source>
</evidence>
<dbReference type="Gene3D" id="2.70.98.10">
    <property type="match status" value="1"/>
</dbReference>
<dbReference type="Pfam" id="PF01263">
    <property type="entry name" value="Aldose_epim"/>
    <property type="match status" value="1"/>
</dbReference>
<dbReference type="SUPFAM" id="SSF74650">
    <property type="entry name" value="Galactose mutarotase-like"/>
    <property type="match status" value="1"/>
</dbReference>
<dbReference type="GO" id="GO:0005975">
    <property type="term" value="P:carbohydrate metabolic process"/>
    <property type="evidence" value="ECO:0007669"/>
    <property type="project" value="InterPro"/>
</dbReference>
<dbReference type="Proteomes" id="UP000305674">
    <property type="component" value="Unassembled WGS sequence"/>
</dbReference>
<dbReference type="AlphaFoldDB" id="A0A4U1BIE4"/>
<evidence type="ECO:0000256" key="5">
    <source>
        <dbReference type="PIRSR" id="PIRSR016020-1"/>
    </source>
</evidence>
<dbReference type="PANTHER" id="PTHR11122">
    <property type="entry name" value="APOSPORY-ASSOCIATED PROTEIN C-RELATED"/>
    <property type="match status" value="1"/>
</dbReference>
<evidence type="ECO:0000256" key="3">
    <source>
        <dbReference type="ARBA" id="ARBA00023235"/>
    </source>
</evidence>
<dbReference type="EC" id="5.1.3.15" evidence="4"/>
<dbReference type="RefSeq" id="WP_136851590.1">
    <property type="nucleotide sequence ID" value="NZ_SWCI01000002.1"/>
</dbReference>
<name>A0A4U1BIE4_9GAMM</name>
<evidence type="ECO:0000313" key="7">
    <source>
        <dbReference type="Proteomes" id="UP000305674"/>
    </source>
</evidence>
<comment type="similarity">
    <text evidence="2 4">Belongs to the glucose-6-phosphate 1-epimerase family.</text>
</comment>
<dbReference type="PIRSF" id="PIRSF016020">
    <property type="entry name" value="PHexose_mutarotase"/>
    <property type="match status" value="1"/>
</dbReference>
<protein>
    <recommendedName>
        <fullName evidence="4">Putative glucose-6-phosphate 1-epimerase</fullName>
        <ecNumber evidence="4">5.1.3.15</ecNumber>
    </recommendedName>
</protein>
<dbReference type="OrthoDB" id="9790727at2"/>
<organism evidence="6 7">
    <name type="scientific">Ferrimonas sediminicola</name>
    <dbReference type="NCBI Taxonomy" id="2569538"/>
    <lineage>
        <taxon>Bacteria</taxon>
        <taxon>Pseudomonadati</taxon>
        <taxon>Pseudomonadota</taxon>
        <taxon>Gammaproteobacteria</taxon>
        <taxon>Alteromonadales</taxon>
        <taxon>Ferrimonadaceae</taxon>
        <taxon>Ferrimonas</taxon>
    </lineage>
</organism>
<dbReference type="GO" id="GO:0030246">
    <property type="term" value="F:carbohydrate binding"/>
    <property type="evidence" value="ECO:0007669"/>
    <property type="project" value="UniProtKB-UniRule"/>
</dbReference>
<reference evidence="6 7" key="1">
    <citation type="submission" date="2019-04" db="EMBL/GenBank/DDBJ databases">
        <authorList>
            <person name="Hwang J.C."/>
        </authorList>
    </citation>
    <scope>NUCLEOTIDE SEQUENCE [LARGE SCALE GENOMIC DNA]</scope>
    <source>
        <strain evidence="6 7">IMCC35001</strain>
    </source>
</reference>
<dbReference type="GO" id="GO:0047938">
    <property type="term" value="F:glucose-6-phosphate 1-epimerase activity"/>
    <property type="evidence" value="ECO:0007669"/>
    <property type="project" value="UniProtKB-UniRule"/>
</dbReference>
<comment type="catalytic activity">
    <reaction evidence="1">
        <text>alpha-D-glucose 6-phosphate = beta-D-glucose 6-phosphate</text>
        <dbReference type="Rhea" id="RHEA:16249"/>
        <dbReference type="ChEBI" id="CHEBI:58225"/>
        <dbReference type="ChEBI" id="CHEBI:58247"/>
        <dbReference type="EC" id="5.1.3.15"/>
    </reaction>
</comment>
<feature type="active site" evidence="5">
    <location>
        <position position="169"/>
    </location>
</feature>
<dbReference type="CDD" id="cd09020">
    <property type="entry name" value="D-hex-6-P-epi_like"/>
    <property type="match status" value="1"/>
</dbReference>
<dbReference type="InterPro" id="IPR025532">
    <property type="entry name" value="G6P_1-epimerase"/>
</dbReference>
<comment type="caution">
    <text evidence="6">The sequence shown here is derived from an EMBL/GenBank/DDBJ whole genome shotgun (WGS) entry which is preliminary data.</text>
</comment>
<dbReference type="InterPro" id="IPR008183">
    <property type="entry name" value="Aldose_1/G6P_1-epimerase"/>
</dbReference>
<dbReference type="InterPro" id="IPR011013">
    <property type="entry name" value="Gal_mutarotase_sf_dom"/>
</dbReference>
<accession>A0A4U1BIE4</accession>
<evidence type="ECO:0000313" key="6">
    <source>
        <dbReference type="EMBL" id="TKB50319.1"/>
    </source>
</evidence>
<evidence type="ECO:0000256" key="1">
    <source>
        <dbReference type="ARBA" id="ARBA00001096"/>
    </source>
</evidence>
<proteinExistence type="inferred from homology"/>
<keyword evidence="3 4" id="KW-0413">Isomerase</keyword>
<keyword evidence="7" id="KW-1185">Reference proteome</keyword>
<dbReference type="PANTHER" id="PTHR11122:SF13">
    <property type="entry name" value="GLUCOSE-6-PHOSPHATE 1-EPIMERASE"/>
    <property type="match status" value="1"/>
</dbReference>
<feature type="active site" evidence="5">
    <location>
        <position position="265"/>
    </location>
</feature>